<proteinExistence type="predicted"/>
<dbReference type="Proteomes" id="UP001558613">
    <property type="component" value="Unassembled WGS sequence"/>
</dbReference>
<gene>
    <name evidence="1" type="ORF">QQF64_031967</name>
</gene>
<keyword evidence="2" id="KW-1185">Reference proteome</keyword>
<protein>
    <submittedName>
        <fullName evidence="1">Uncharacterized protein</fullName>
    </submittedName>
</protein>
<evidence type="ECO:0000313" key="2">
    <source>
        <dbReference type="Proteomes" id="UP001558613"/>
    </source>
</evidence>
<name>A0ABR3MYH5_9TELE</name>
<sequence length="77" mass="8528">MKNITPHLLRSNVGHSSAQRLALAPAWPPPSPAVLLSRCYFSSSLPNRKWTRAVSRGRALSLEFLDVLSKEIAQSML</sequence>
<accession>A0ABR3MYH5</accession>
<dbReference type="EMBL" id="JAYMGO010000008">
    <property type="protein sequence ID" value="KAL1269678.1"/>
    <property type="molecule type" value="Genomic_DNA"/>
</dbReference>
<organism evidence="1 2">
    <name type="scientific">Cirrhinus molitorella</name>
    <name type="common">mud carp</name>
    <dbReference type="NCBI Taxonomy" id="172907"/>
    <lineage>
        <taxon>Eukaryota</taxon>
        <taxon>Metazoa</taxon>
        <taxon>Chordata</taxon>
        <taxon>Craniata</taxon>
        <taxon>Vertebrata</taxon>
        <taxon>Euteleostomi</taxon>
        <taxon>Actinopterygii</taxon>
        <taxon>Neopterygii</taxon>
        <taxon>Teleostei</taxon>
        <taxon>Ostariophysi</taxon>
        <taxon>Cypriniformes</taxon>
        <taxon>Cyprinidae</taxon>
        <taxon>Labeoninae</taxon>
        <taxon>Labeonini</taxon>
        <taxon>Cirrhinus</taxon>
    </lineage>
</organism>
<comment type="caution">
    <text evidence="1">The sequence shown here is derived from an EMBL/GenBank/DDBJ whole genome shotgun (WGS) entry which is preliminary data.</text>
</comment>
<reference evidence="1 2" key="1">
    <citation type="submission" date="2023-09" db="EMBL/GenBank/DDBJ databases">
        <authorList>
            <person name="Wang M."/>
        </authorList>
    </citation>
    <scope>NUCLEOTIDE SEQUENCE [LARGE SCALE GENOMIC DNA]</scope>
    <source>
        <strain evidence="1">GT-2023</strain>
        <tissue evidence="1">Liver</tissue>
    </source>
</reference>
<evidence type="ECO:0000313" key="1">
    <source>
        <dbReference type="EMBL" id="KAL1269678.1"/>
    </source>
</evidence>